<accession>A0A897NTJ1</accession>
<dbReference type="Pfam" id="PF26472">
    <property type="entry name" value="DUF8147"/>
    <property type="match status" value="1"/>
</dbReference>
<reference evidence="3 4" key="1">
    <citation type="submission" date="2020-11" db="EMBL/GenBank/DDBJ databases">
        <title>Carbohydrate-dependent, anaerobic sulfur respiration: A novel catabolism in halophilic archaea.</title>
        <authorList>
            <person name="Sorokin D.Y."/>
            <person name="Messina E."/>
            <person name="Smedile F."/>
            <person name="La Cono V."/>
            <person name="Hallsworth J.E."/>
            <person name="Yakimov M.M."/>
        </authorList>
    </citation>
    <scope>NUCLEOTIDE SEQUENCE [LARGE SCALE GENOMIC DNA]</scope>
    <source>
        <strain evidence="3 4">HSR-Est</strain>
    </source>
</reference>
<evidence type="ECO:0000259" key="2">
    <source>
        <dbReference type="Pfam" id="PF26472"/>
    </source>
</evidence>
<dbReference type="InterPro" id="IPR058460">
    <property type="entry name" value="DUF8147"/>
</dbReference>
<organism evidence="3 4">
    <name type="scientific">Halapricum desulfuricans</name>
    <dbReference type="NCBI Taxonomy" id="2841257"/>
    <lineage>
        <taxon>Archaea</taxon>
        <taxon>Methanobacteriati</taxon>
        <taxon>Methanobacteriota</taxon>
        <taxon>Stenosarchaea group</taxon>
        <taxon>Halobacteria</taxon>
        <taxon>Halobacteriales</taxon>
        <taxon>Haloarculaceae</taxon>
        <taxon>Halapricum</taxon>
    </lineage>
</organism>
<feature type="transmembrane region" description="Helical" evidence="1">
    <location>
        <begin position="100"/>
        <end position="119"/>
    </location>
</feature>
<evidence type="ECO:0000313" key="3">
    <source>
        <dbReference type="EMBL" id="QSG16128.1"/>
    </source>
</evidence>
<feature type="transmembrane region" description="Helical" evidence="1">
    <location>
        <begin position="34"/>
        <end position="54"/>
    </location>
</feature>
<protein>
    <recommendedName>
        <fullName evidence="2">DUF8147 domain-containing protein</fullName>
    </recommendedName>
</protein>
<dbReference type="EMBL" id="CP064791">
    <property type="protein sequence ID" value="QSG16128.1"/>
    <property type="molecule type" value="Genomic_DNA"/>
</dbReference>
<dbReference type="GeneID" id="68859249"/>
<keyword evidence="1" id="KW-0472">Membrane</keyword>
<feature type="transmembrane region" description="Helical" evidence="1">
    <location>
        <begin position="7"/>
        <end position="28"/>
    </location>
</feature>
<dbReference type="AlphaFoldDB" id="A0A897NTJ1"/>
<dbReference type="Proteomes" id="UP000663292">
    <property type="component" value="Chromosome"/>
</dbReference>
<proteinExistence type="predicted"/>
<dbReference type="RefSeq" id="WP_229121396.1">
    <property type="nucleotide sequence ID" value="NZ_CP064791.1"/>
</dbReference>
<evidence type="ECO:0000256" key="1">
    <source>
        <dbReference type="SAM" id="Phobius"/>
    </source>
</evidence>
<gene>
    <name evidence="3" type="ORF">HSEST_2618</name>
</gene>
<feature type="domain" description="DUF8147" evidence="2">
    <location>
        <begin position="3"/>
        <end position="114"/>
    </location>
</feature>
<name>A0A897NTJ1_9EURY</name>
<feature type="transmembrane region" description="Helical" evidence="1">
    <location>
        <begin position="66"/>
        <end position="85"/>
    </location>
</feature>
<keyword evidence="1" id="KW-1133">Transmembrane helix</keyword>
<evidence type="ECO:0000313" key="4">
    <source>
        <dbReference type="Proteomes" id="UP000663292"/>
    </source>
</evidence>
<sequence>MTGRTVAIALGTGFTTALLVAVSVIEALPYEFSAIIGLPVGLVAGVAVAVLVGWRYERTRPAARGVAGGAAGFGYAVVLLLAVRYADFLGLESAITFERLVVVSAVVGVAALVASWLHASRPWN</sequence>
<keyword evidence="1" id="KW-0812">Transmembrane</keyword>
<keyword evidence="4" id="KW-1185">Reference proteome</keyword>